<keyword evidence="3" id="KW-1185">Reference proteome</keyword>
<dbReference type="EMBL" id="SEWE01000007">
    <property type="protein sequence ID" value="RYU82140.1"/>
    <property type="molecule type" value="Genomic_DNA"/>
</dbReference>
<dbReference type="AlphaFoldDB" id="A0A4Q5LG03"/>
<dbReference type="OrthoDB" id="883398at2"/>
<protein>
    <submittedName>
        <fullName evidence="2">Uncharacterized protein</fullName>
    </submittedName>
</protein>
<sequence>MMRTLFLWILLVGTAVAVAACCGSVACDCDDSAADAITLRFEVDSLGQQYFPSDVDSVYIRRTPLRVAQQQLKPDSVLLVRTRANAAQPIVINNAQPLAANGTRKLNAYRYDLRLASKLPNKARPTLRKFPQYVLDSVSLRGNFQGDGCCTCYQNTRKVVFFNNATYDQTIAGQNGLVLRFK</sequence>
<evidence type="ECO:0000256" key="1">
    <source>
        <dbReference type="SAM" id="SignalP"/>
    </source>
</evidence>
<feature type="chain" id="PRO_5020601208" evidence="1">
    <location>
        <begin position="20"/>
        <end position="182"/>
    </location>
</feature>
<gene>
    <name evidence="2" type="ORF">EWM57_04990</name>
</gene>
<keyword evidence="1" id="KW-0732">Signal</keyword>
<dbReference type="PROSITE" id="PS51257">
    <property type="entry name" value="PROKAR_LIPOPROTEIN"/>
    <property type="match status" value="1"/>
</dbReference>
<proteinExistence type="predicted"/>
<accession>A0A4Q5LG03</accession>
<comment type="caution">
    <text evidence="2">The sequence shown here is derived from an EMBL/GenBank/DDBJ whole genome shotgun (WGS) entry which is preliminary data.</text>
</comment>
<name>A0A4Q5LG03_9BACT</name>
<evidence type="ECO:0000313" key="2">
    <source>
        <dbReference type="EMBL" id="RYU82140.1"/>
    </source>
</evidence>
<organism evidence="2 3">
    <name type="scientific">Hymenobacter persicinus</name>
    <dbReference type="NCBI Taxonomy" id="2025506"/>
    <lineage>
        <taxon>Bacteria</taxon>
        <taxon>Pseudomonadati</taxon>
        <taxon>Bacteroidota</taxon>
        <taxon>Cytophagia</taxon>
        <taxon>Cytophagales</taxon>
        <taxon>Hymenobacteraceae</taxon>
        <taxon>Hymenobacter</taxon>
    </lineage>
</organism>
<reference evidence="2 3" key="1">
    <citation type="submission" date="2019-02" db="EMBL/GenBank/DDBJ databases">
        <title>Bacterial novel species isolated from soil.</title>
        <authorList>
            <person name="Jung H.-Y."/>
        </authorList>
    </citation>
    <scope>NUCLEOTIDE SEQUENCE [LARGE SCALE GENOMIC DNA]</scope>
    <source>
        <strain evidence="2 3">1-3-3-3</strain>
    </source>
</reference>
<dbReference type="RefSeq" id="WP_129920036.1">
    <property type="nucleotide sequence ID" value="NZ_SEWE01000007.1"/>
</dbReference>
<evidence type="ECO:0000313" key="3">
    <source>
        <dbReference type="Proteomes" id="UP000294155"/>
    </source>
</evidence>
<feature type="signal peptide" evidence="1">
    <location>
        <begin position="1"/>
        <end position="19"/>
    </location>
</feature>
<dbReference type="Proteomes" id="UP000294155">
    <property type="component" value="Unassembled WGS sequence"/>
</dbReference>